<keyword evidence="5 11" id="KW-0812">Transmembrane</keyword>
<dbReference type="EMBL" id="FWFR01000002">
    <property type="protein sequence ID" value="SLN54045.1"/>
    <property type="molecule type" value="Genomic_DNA"/>
</dbReference>
<dbReference type="GO" id="GO:0016020">
    <property type="term" value="C:membrane"/>
    <property type="evidence" value="ECO:0007669"/>
    <property type="project" value="UniProtKB-SubCell"/>
</dbReference>
<dbReference type="SUPFAM" id="SSF50156">
    <property type="entry name" value="PDZ domain-like"/>
    <property type="match status" value="1"/>
</dbReference>
<dbReference type="PANTHER" id="PTHR42837:SF2">
    <property type="entry name" value="MEMBRANE METALLOPROTEASE ARASP2, CHLOROPLASTIC-RELATED"/>
    <property type="match status" value="1"/>
</dbReference>
<protein>
    <recommendedName>
        <fullName evidence="11">Zinc metalloprotease</fullName>
        <ecNumber evidence="11">3.4.24.-</ecNumber>
    </recommendedName>
</protein>
<dbReference type="GO" id="GO:0046872">
    <property type="term" value="F:metal ion binding"/>
    <property type="evidence" value="ECO:0007669"/>
    <property type="project" value="UniProtKB-KW"/>
</dbReference>
<dbReference type="Pfam" id="PF02163">
    <property type="entry name" value="Peptidase_M50"/>
    <property type="match status" value="1"/>
</dbReference>
<keyword evidence="10 11" id="KW-0472">Membrane</keyword>
<evidence type="ECO:0000256" key="7">
    <source>
        <dbReference type="ARBA" id="ARBA00022833"/>
    </source>
</evidence>
<evidence type="ECO:0000313" key="14">
    <source>
        <dbReference type="Proteomes" id="UP000193200"/>
    </source>
</evidence>
<keyword evidence="4 13" id="KW-0645">Protease</keyword>
<keyword evidence="7 11" id="KW-0862">Zinc</keyword>
<dbReference type="InterPro" id="IPR041489">
    <property type="entry name" value="PDZ_6"/>
</dbReference>
<dbReference type="CDD" id="cd23081">
    <property type="entry name" value="cpPDZ_EcRseP-like"/>
    <property type="match status" value="1"/>
</dbReference>
<keyword evidence="14" id="KW-1185">Reference proteome</keyword>
<comment type="similarity">
    <text evidence="3 11">Belongs to the peptidase M50B family.</text>
</comment>
<evidence type="ECO:0000256" key="3">
    <source>
        <dbReference type="ARBA" id="ARBA00007931"/>
    </source>
</evidence>
<reference evidence="13 14" key="1">
    <citation type="submission" date="2017-03" db="EMBL/GenBank/DDBJ databases">
        <authorList>
            <person name="Afonso C.L."/>
            <person name="Miller P.J."/>
            <person name="Scott M.A."/>
            <person name="Spackman E."/>
            <person name="Goraichik I."/>
            <person name="Dimitrov K.M."/>
            <person name="Suarez D.L."/>
            <person name="Swayne D.E."/>
        </authorList>
    </citation>
    <scope>NUCLEOTIDE SEQUENCE [LARGE SCALE GENOMIC DNA]</scope>
    <source>
        <strain evidence="13 14">CECT 7691</strain>
    </source>
</reference>
<evidence type="ECO:0000256" key="5">
    <source>
        <dbReference type="ARBA" id="ARBA00022692"/>
    </source>
</evidence>
<comment type="cofactor">
    <cofactor evidence="1 11">
        <name>Zn(2+)</name>
        <dbReference type="ChEBI" id="CHEBI:29105"/>
    </cofactor>
</comment>
<evidence type="ECO:0000256" key="6">
    <source>
        <dbReference type="ARBA" id="ARBA00022801"/>
    </source>
</evidence>
<feature type="domain" description="PDZ" evidence="12">
    <location>
        <begin position="143"/>
        <end position="173"/>
    </location>
</feature>
<dbReference type="PANTHER" id="PTHR42837">
    <property type="entry name" value="REGULATOR OF SIGMA-E PROTEASE RSEP"/>
    <property type="match status" value="1"/>
</dbReference>
<dbReference type="InterPro" id="IPR036034">
    <property type="entry name" value="PDZ_sf"/>
</dbReference>
<proteinExistence type="inferred from homology"/>
<dbReference type="PROSITE" id="PS50106">
    <property type="entry name" value="PDZ"/>
    <property type="match status" value="1"/>
</dbReference>
<feature type="transmembrane region" description="Helical" evidence="11">
    <location>
        <begin position="110"/>
        <end position="135"/>
    </location>
</feature>
<dbReference type="SMART" id="SM00228">
    <property type="entry name" value="PDZ"/>
    <property type="match status" value="1"/>
</dbReference>
<organism evidence="13 14">
    <name type="scientific">Oceanibacterium hippocampi</name>
    <dbReference type="NCBI Taxonomy" id="745714"/>
    <lineage>
        <taxon>Bacteria</taxon>
        <taxon>Pseudomonadati</taxon>
        <taxon>Pseudomonadota</taxon>
        <taxon>Alphaproteobacteria</taxon>
        <taxon>Sneathiellales</taxon>
        <taxon>Sneathiellaceae</taxon>
        <taxon>Oceanibacterium</taxon>
    </lineage>
</organism>
<dbReference type="InParanoid" id="A0A1Y5T739"/>
<dbReference type="GO" id="GO:0006508">
    <property type="term" value="P:proteolysis"/>
    <property type="evidence" value="ECO:0007669"/>
    <property type="project" value="UniProtKB-KW"/>
</dbReference>
<evidence type="ECO:0000256" key="1">
    <source>
        <dbReference type="ARBA" id="ARBA00001947"/>
    </source>
</evidence>
<evidence type="ECO:0000256" key="8">
    <source>
        <dbReference type="ARBA" id="ARBA00022989"/>
    </source>
</evidence>
<dbReference type="RefSeq" id="WP_085883655.1">
    <property type="nucleotide sequence ID" value="NZ_FWFR01000002.1"/>
</dbReference>
<sequence>MDILAGIWNYAAPFLVVLTVLVFVHELGHYLVARWCGVRVEVFSIGFGSELFGWNDKAGTRWKISWIPFGGYVKFFGDADAASTPGAETGSMSAEERAESFHHKPLHQRAAVVVAGPAANFLFAIVVLAGMFSIYGQPYTPPVVAGVVPGSAADAAGFQPGDRVLEVNGSEVQRFEQLRQVVMVGLEAPLDMLVSRNGASLHLEARPQIVEIDDGSGNMQRIGRLGIQSGEPEFARHDPLTAIWQAVKETGFVTTATLQGVGQMISGARDASELSGPVGIVRMSGQAAEYGVLALVNFMVFLSISLGLINLFPIPMLDGGHLLFYAIEAIRGKPLGERSMEYGFRIGLFMVLSLMAFATWQDVAKLSVGTFLSGLFS</sequence>
<evidence type="ECO:0000256" key="10">
    <source>
        <dbReference type="ARBA" id="ARBA00023136"/>
    </source>
</evidence>
<keyword evidence="11" id="KW-0479">Metal-binding</keyword>
<evidence type="ECO:0000256" key="4">
    <source>
        <dbReference type="ARBA" id="ARBA00022670"/>
    </source>
</evidence>
<dbReference type="Proteomes" id="UP000193200">
    <property type="component" value="Unassembled WGS sequence"/>
</dbReference>
<evidence type="ECO:0000259" key="12">
    <source>
        <dbReference type="PROSITE" id="PS50106"/>
    </source>
</evidence>
<dbReference type="NCBIfam" id="TIGR00054">
    <property type="entry name" value="RIP metalloprotease RseP"/>
    <property type="match status" value="1"/>
</dbReference>
<evidence type="ECO:0000313" key="13">
    <source>
        <dbReference type="EMBL" id="SLN54045.1"/>
    </source>
</evidence>
<dbReference type="CDD" id="cd06163">
    <property type="entry name" value="S2P-M50_PDZ_RseP-like"/>
    <property type="match status" value="1"/>
</dbReference>
<dbReference type="OrthoDB" id="9782003at2"/>
<dbReference type="Pfam" id="PF17820">
    <property type="entry name" value="PDZ_6"/>
    <property type="match status" value="1"/>
</dbReference>
<dbReference type="InterPro" id="IPR008915">
    <property type="entry name" value="Peptidase_M50"/>
</dbReference>
<accession>A0A1Y5T739</accession>
<keyword evidence="9 11" id="KW-0482">Metalloprotease</keyword>
<dbReference type="GO" id="GO:0004222">
    <property type="term" value="F:metalloendopeptidase activity"/>
    <property type="evidence" value="ECO:0007669"/>
    <property type="project" value="InterPro"/>
</dbReference>
<dbReference type="FunCoup" id="A0A1Y5T739">
    <property type="interactions" value="455"/>
</dbReference>
<keyword evidence="8 11" id="KW-1133">Transmembrane helix</keyword>
<dbReference type="Gene3D" id="2.30.42.10">
    <property type="match status" value="1"/>
</dbReference>
<evidence type="ECO:0000256" key="2">
    <source>
        <dbReference type="ARBA" id="ARBA00004141"/>
    </source>
</evidence>
<keyword evidence="6 11" id="KW-0378">Hydrolase</keyword>
<feature type="transmembrane region" description="Helical" evidence="11">
    <location>
        <begin position="290"/>
        <end position="312"/>
    </location>
</feature>
<evidence type="ECO:0000256" key="9">
    <source>
        <dbReference type="ARBA" id="ARBA00023049"/>
    </source>
</evidence>
<gene>
    <name evidence="13" type="primary">mmpA</name>
    <name evidence="13" type="ORF">OCH7691_02280</name>
</gene>
<dbReference type="AlphaFoldDB" id="A0A1Y5T739"/>
<name>A0A1Y5T739_9PROT</name>
<evidence type="ECO:0000256" key="11">
    <source>
        <dbReference type="RuleBase" id="RU362031"/>
    </source>
</evidence>
<dbReference type="EC" id="3.4.24.-" evidence="11"/>
<feature type="transmembrane region" description="Helical" evidence="11">
    <location>
        <begin position="6"/>
        <end position="24"/>
    </location>
</feature>
<feature type="transmembrane region" description="Helical" evidence="11">
    <location>
        <begin position="342"/>
        <end position="360"/>
    </location>
</feature>
<comment type="subcellular location">
    <subcellularLocation>
        <location evidence="2">Membrane</location>
        <topology evidence="2">Multi-pass membrane protein</topology>
    </subcellularLocation>
</comment>
<dbReference type="InterPro" id="IPR001478">
    <property type="entry name" value="PDZ"/>
</dbReference>
<dbReference type="InterPro" id="IPR004387">
    <property type="entry name" value="Pept_M50_Zn"/>
</dbReference>